<evidence type="ECO:0008006" key="3">
    <source>
        <dbReference type="Google" id="ProtNLM"/>
    </source>
</evidence>
<gene>
    <name evidence="1" type="ORF">GCM10010915_19940</name>
</gene>
<proteinExistence type="predicted"/>
<dbReference type="Gene3D" id="1.20.1260.10">
    <property type="match status" value="1"/>
</dbReference>
<dbReference type="InterPro" id="IPR047114">
    <property type="entry name" value="YciF"/>
</dbReference>
<accession>A0A916YBS9</accession>
<dbReference type="EMBL" id="BMHO01000001">
    <property type="protein sequence ID" value="GGD39213.1"/>
    <property type="molecule type" value="Genomic_DNA"/>
</dbReference>
<organism evidence="1 2">
    <name type="scientific">Microbacterium faecale</name>
    <dbReference type="NCBI Taxonomy" id="1804630"/>
    <lineage>
        <taxon>Bacteria</taxon>
        <taxon>Bacillati</taxon>
        <taxon>Actinomycetota</taxon>
        <taxon>Actinomycetes</taxon>
        <taxon>Micrococcales</taxon>
        <taxon>Microbacteriaceae</taxon>
        <taxon>Microbacterium</taxon>
    </lineage>
</organism>
<dbReference type="SUPFAM" id="SSF47240">
    <property type="entry name" value="Ferritin-like"/>
    <property type="match status" value="1"/>
</dbReference>
<dbReference type="PANTHER" id="PTHR30565">
    <property type="entry name" value="PROTEIN YCIF"/>
    <property type="match status" value="1"/>
</dbReference>
<evidence type="ECO:0000313" key="2">
    <source>
        <dbReference type="Proteomes" id="UP000633205"/>
    </source>
</evidence>
<dbReference type="InterPro" id="IPR012347">
    <property type="entry name" value="Ferritin-like"/>
</dbReference>
<name>A0A916YBS9_9MICO</name>
<dbReference type="Proteomes" id="UP000633205">
    <property type="component" value="Unassembled WGS sequence"/>
</dbReference>
<keyword evidence="2" id="KW-1185">Reference proteome</keyword>
<dbReference type="AlphaFoldDB" id="A0A916YBS9"/>
<dbReference type="RefSeq" id="WP_188712090.1">
    <property type="nucleotide sequence ID" value="NZ_BMHO01000001.1"/>
</dbReference>
<protein>
    <recommendedName>
        <fullName evidence="3">Ferritin-like domain-containing protein</fullName>
    </recommendedName>
</protein>
<dbReference type="InterPro" id="IPR009078">
    <property type="entry name" value="Ferritin-like_SF"/>
</dbReference>
<comment type="caution">
    <text evidence="1">The sequence shown here is derived from an EMBL/GenBank/DDBJ whole genome shotgun (WGS) entry which is preliminary data.</text>
</comment>
<dbReference type="InterPro" id="IPR010287">
    <property type="entry name" value="DUF892_YciF-like"/>
</dbReference>
<reference evidence="1" key="1">
    <citation type="journal article" date="2014" name="Int. J. Syst. Evol. Microbiol.">
        <title>Complete genome sequence of Corynebacterium casei LMG S-19264T (=DSM 44701T), isolated from a smear-ripened cheese.</title>
        <authorList>
            <consortium name="US DOE Joint Genome Institute (JGI-PGF)"/>
            <person name="Walter F."/>
            <person name="Albersmeier A."/>
            <person name="Kalinowski J."/>
            <person name="Ruckert C."/>
        </authorList>
    </citation>
    <scope>NUCLEOTIDE SEQUENCE</scope>
    <source>
        <strain evidence="1">CGMCC 1.15152</strain>
    </source>
</reference>
<sequence length="159" mass="17534">MSDTVLSATEEFVRLQLQHALTMEDDSLASLERLEQASRSPEVGELFRHHQEETKQQIENLHRVFGELGLPMLASPSPATKGIVQQAETLLAQAGPTRQDEAALTAALGSEHYEVAVYTALLASLTDGEPEVAYLLHSNLDQEHHTSNELAVCLRKRAH</sequence>
<dbReference type="PANTHER" id="PTHR30565:SF9">
    <property type="entry name" value="PROTEIN YCIF"/>
    <property type="match status" value="1"/>
</dbReference>
<reference evidence="1" key="2">
    <citation type="submission" date="2020-09" db="EMBL/GenBank/DDBJ databases">
        <authorList>
            <person name="Sun Q."/>
            <person name="Zhou Y."/>
        </authorList>
    </citation>
    <scope>NUCLEOTIDE SEQUENCE</scope>
    <source>
        <strain evidence="1">CGMCC 1.15152</strain>
    </source>
</reference>
<evidence type="ECO:0000313" key="1">
    <source>
        <dbReference type="EMBL" id="GGD39213.1"/>
    </source>
</evidence>
<dbReference type="Pfam" id="PF05974">
    <property type="entry name" value="DUF892"/>
    <property type="match status" value="1"/>
</dbReference>